<dbReference type="FunFam" id="1.20.58.200:FF:000005">
    <property type="entry name" value="Translin, putative"/>
    <property type="match status" value="1"/>
</dbReference>
<dbReference type="GO" id="GO:0016070">
    <property type="term" value="P:RNA metabolic process"/>
    <property type="evidence" value="ECO:0007669"/>
    <property type="project" value="InterPro"/>
</dbReference>
<dbReference type="OrthoDB" id="829at2759"/>
<dbReference type="Gene3D" id="1.20.58.200">
    <property type="entry name" value="Translin, domain 2"/>
    <property type="match status" value="1"/>
</dbReference>
<evidence type="ECO:0000313" key="2">
    <source>
        <dbReference type="Proteomes" id="UP000590412"/>
    </source>
</evidence>
<proteinExistence type="predicted"/>
<dbReference type="InterPro" id="IPR036081">
    <property type="entry name" value="Translin_sf"/>
</dbReference>
<dbReference type="InterPro" id="IPR002848">
    <property type="entry name" value="Translin_fam"/>
</dbReference>
<dbReference type="PANTHER" id="PTHR10741">
    <property type="entry name" value="TRANSLIN AND TRANSLIN ASSOCIATED PROTEIN X"/>
    <property type="match status" value="1"/>
</dbReference>
<gene>
    <name evidence="1" type="ORF">FOB60_002599</name>
</gene>
<dbReference type="GO" id="GO:0043565">
    <property type="term" value="F:sequence-specific DNA binding"/>
    <property type="evidence" value="ECO:0007669"/>
    <property type="project" value="InterPro"/>
</dbReference>
<dbReference type="CDD" id="cd14819">
    <property type="entry name" value="Translin"/>
    <property type="match status" value="1"/>
</dbReference>
<dbReference type="EMBL" id="JABWAB010000004">
    <property type="protein sequence ID" value="KAF6052343.1"/>
    <property type="molecule type" value="Genomic_DNA"/>
</dbReference>
<comment type="caution">
    <text evidence="1">The sequence shown here is derived from an EMBL/GenBank/DDBJ whole genome shotgun (WGS) entry which is preliminary data.</text>
</comment>
<dbReference type="Pfam" id="PF01997">
    <property type="entry name" value="Translin"/>
    <property type="match status" value="1"/>
</dbReference>
<dbReference type="InterPro" id="IPR016069">
    <property type="entry name" value="Translin_C"/>
</dbReference>
<sequence>MADLDAFFKDIREEIAKDVNKKTLLQELENQFDLSLIPYQTTINSWTSISPNQLNGVFQTTNSFEESIRGNVEKFTLSLSQLDCKLSQKERLSNKFIEDSIYVILVNRYFWILATAFGHDTIKVKLITTENESGIIATPQEIFQSLGIKDVNYQLYLLALLKMIDVVVEYTTTTVINQSIGSTTSQSSNYSIALINSKIVAKIQNGFSLLDLKNDILRKRYDSLKYNSQRLNKIVYDLSLRNLVTTEAEVE</sequence>
<dbReference type="SUPFAM" id="SSF74784">
    <property type="entry name" value="Translin"/>
    <property type="match status" value="1"/>
</dbReference>
<dbReference type="InterPro" id="IPR033956">
    <property type="entry name" value="Translin"/>
</dbReference>
<organism evidence="1 2">
    <name type="scientific">Candida parapsilosis</name>
    <name type="common">Yeast</name>
    <dbReference type="NCBI Taxonomy" id="5480"/>
    <lineage>
        <taxon>Eukaryota</taxon>
        <taxon>Fungi</taxon>
        <taxon>Dikarya</taxon>
        <taxon>Ascomycota</taxon>
        <taxon>Saccharomycotina</taxon>
        <taxon>Pichiomycetes</taxon>
        <taxon>Debaryomycetaceae</taxon>
        <taxon>Candida/Lodderomyces clade</taxon>
        <taxon>Candida</taxon>
    </lineage>
</organism>
<dbReference type="Proteomes" id="UP000590412">
    <property type="component" value="Unassembled WGS sequence"/>
</dbReference>
<dbReference type="GO" id="GO:0003723">
    <property type="term" value="F:RNA binding"/>
    <property type="evidence" value="ECO:0007669"/>
    <property type="project" value="InterPro"/>
</dbReference>
<evidence type="ECO:0000313" key="1">
    <source>
        <dbReference type="EMBL" id="KAF6052343.1"/>
    </source>
</evidence>
<dbReference type="AlphaFoldDB" id="A0A8X7NKZ6"/>
<dbReference type="GO" id="GO:0003697">
    <property type="term" value="F:single-stranded DNA binding"/>
    <property type="evidence" value="ECO:0007669"/>
    <property type="project" value="InterPro"/>
</dbReference>
<accession>A0A8X7NKZ6</accession>
<reference evidence="1" key="1">
    <citation type="submission" date="2020-03" db="EMBL/GenBank/DDBJ databases">
        <title>FDA dAtabase for Regulatory Grade micrObial Sequences (FDA-ARGOS): Supporting development and validation of Infectious Disease Dx tests.</title>
        <authorList>
            <person name="Campos J."/>
            <person name="Goldberg B."/>
            <person name="Tallon L."/>
            <person name="Sadzewicz L."/>
            <person name="Vavikolanu K."/>
            <person name="Mehta A."/>
            <person name="Aluvathingal J."/>
            <person name="Nadendla S."/>
            <person name="Nandy P."/>
            <person name="Geyer C."/>
            <person name="Yan Y."/>
            <person name="Sichtig H."/>
        </authorList>
    </citation>
    <scope>NUCLEOTIDE SEQUENCE [LARGE SCALE GENOMIC DNA]</scope>
    <source>
        <strain evidence="1">FDAARGOS_652</strain>
    </source>
</reference>
<name>A0A8X7NKZ6_CANPA</name>
<protein>
    <submittedName>
        <fullName evidence="1">Translin family protein</fullName>
    </submittedName>
</protein>